<dbReference type="Proteomes" id="UP000292881">
    <property type="component" value="Unassembled WGS sequence"/>
</dbReference>
<reference evidence="2 3" key="1">
    <citation type="submission" date="2019-01" db="EMBL/GenBank/DDBJ databases">
        <authorList>
            <person name="Li J."/>
        </authorList>
    </citation>
    <scope>NUCLEOTIDE SEQUENCE [LARGE SCALE GENOMIC DNA]</scope>
    <source>
        <strain evidence="2 3">CGMCC 4.7180</strain>
    </source>
</reference>
<feature type="compositionally biased region" description="Basic and acidic residues" evidence="1">
    <location>
        <begin position="123"/>
        <end position="134"/>
    </location>
</feature>
<feature type="region of interest" description="Disordered" evidence="1">
    <location>
        <begin position="356"/>
        <end position="408"/>
    </location>
</feature>
<organism evidence="2 3">
    <name type="scientific">Agromyces binzhouensis</name>
    <dbReference type="NCBI Taxonomy" id="1817495"/>
    <lineage>
        <taxon>Bacteria</taxon>
        <taxon>Bacillati</taxon>
        <taxon>Actinomycetota</taxon>
        <taxon>Actinomycetes</taxon>
        <taxon>Micrococcales</taxon>
        <taxon>Microbacteriaceae</taxon>
        <taxon>Agromyces</taxon>
    </lineage>
</organism>
<accession>A0A4Q2JYF4</accession>
<gene>
    <name evidence="2" type="ORF">ESO86_00170</name>
</gene>
<protein>
    <submittedName>
        <fullName evidence="2">Uncharacterized protein</fullName>
    </submittedName>
</protein>
<feature type="region of interest" description="Disordered" evidence="1">
    <location>
        <begin position="49"/>
        <end position="155"/>
    </location>
</feature>
<dbReference type="EMBL" id="SDPL01000001">
    <property type="protein sequence ID" value="RXZ51907.1"/>
    <property type="molecule type" value="Genomic_DNA"/>
</dbReference>
<dbReference type="OrthoDB" id="5082907at2"/>
<feature type="compositionally biased region" description="Polar residues" evidence="1">
    <location>
        <begin position="388"/>
        <end position="401"/>
    </location>
</feature>
<sequence length="408" mass="46929">MTRPLPEDERIARDRARKQAWWDANPNYRAEHREKNLERLREQNREYMRAQAAEKKRRAREVERVRQWSKENPEKRRAARERYRAANPEKYREAQREYYHRNKEAIRARRDAARTADQVRAGARRDYEKRDRSKPAKPPSPEQRERHKAQEREKKRVERALARAGLPPRRLQRVLAFEKRNNAAAANEFFDRRRTVKEVAQIRRQDGPTPRALLEGFTETNARLRERLLFRRAVDAHQLANAARLHRDVLLDSRARELAGKPPYDTLLEVRRRAASEVREAQARQSGAGRLVEPHRSGAVLRAGSVRELVQANVRAGWCVVPSRAGVAPQQLLLLSDEFDSPRLLTISRGGPEVREFDSAEARSTHLRKLNGGSEASPVGPSAVATRRGSTSQPPSVTSPRTAAVSGR</sequence>
<comment type="caution">
    <text evidence="2">The sequence shown here is derived from an EMBL/GenBank/DDBJ whole genome shotgun (WGS) entry which is preliminary data.</text>
</comment>
<dbReference type="RefSeq" id="WP_129232881.1">
    <property type="nucleotide sequence ID" value="NZ_SDPL01000001.1"/>
</dbReference>
<proteinExistence type="predicted"/>
<evidence type="ECO:0000256" key="1">
    <source>
        <dbReference type="SAM" id="MobiDB-lite"/>
    </source>
</evidence>
<keyword evidence="3" id="KW-1185">Reference proteome</keyword>
<feature type="compositionally biased region" description="Basic and acidic residues" evidence="1">
    <location>
        <begin position="142"/>
        <end position="155"/>
    </location>
</feature>
<feature type="compositionally biased region" description="Basic and acidic residues" evidence="1">
    <location>
        <begin position="49"/>
        <end position="114"/>
    </location>
</feature>
<dbReference type="AlphaFoldDB" id="A0A4Q2JYF4"/>
<evidence type="ECO:0000313" key="2">
    <source>
        <dbReference type="EMBL" id="RXZ51907.1"/>
    </source>
</evidence>
<evidence type="ECO:0000313" key="3">
    <source>
        <dbReference type="Proteomes" id="UP000292881"/>
    </source>
</evidence>
<name>A0A4Q2JYF4_9MICO</name>